<keyword evidence="6" id="KW-0158">Chromosome</keyword>
<dbReference type="GeneID" id="92205927"/>
<evidence type="ECO:0000256" key="12">
    <source>
        <dbReference type="ARBA" id="ARBA00023242"/>
    </source>
</evidence>
<keyword evidence="11" id="KW-0206">Cytoskeleton</keyword>
<keyword evidence="18" id="KW-1185">Reference proteome</keyword>
<evidence type="ECO:0000256" key="6">
    <source>
        <dbReference type="ARBA" id="ARBA00022454"/>
    </source>
</evidence>
<keyword evidence="12" id="KW-0539">Nucleus</keyword>
<protein>
    <recommendedName>
        <fullName evidence="5">DASH complex subunit DAM1</fullName>
    </recommendedName>
    <alternativeName>
        <fullName evidence="14">Outer kinetochore protein DAM1</fullName>
    </alternativeName>
</protein>
<evidence type="ECO:0000256" key="2">
    <source>
        <dbReference type="ARBA" id="ARBA00004186"/>
    </source>
</evidence>
<keyword evidence="13" id="KW-0137">Centromere</keyword>
<comment type="subunit">
    <text evidence="15">Component of the DASH complex consisting of ASK1, DAD1, DAD2, DAD3, DAD4, DAM1, DUO1, HSK3, SPC19 and SPC34, with a stoichiometry of one copy of each subunit per complex. Multiple DASH complexes oligomerize to form a ring that encircles spindle microtubules and organizes the rod-like NDC80 complexes of the outer kinetochore. DASH complex oligomerization strengthens microtubule attachments. Within the complex, DAM1 and DUO1 may form the microtubule connections. On cytoplasmic microtubules, DASH complexes appear to form patches instead of rings. Interacts with the outer kinetochore component NDC80; the interaction is direct.</text>
</comment>
<proteinExistence type="inferred from homology"/>
<dbReference type="Proteomes" id="UP001497383">
    <property type="component" value="Chromosome 1"/>
</dbReference>
<evidence type="ECO:0000256" key="11">
    <source>
        <dbReference type="ARBA" id="ARBA00023212"/>
    </source>
</evidence>
<evidence type="ECO:0000256" key="7">
    <source>
        <dbReference type="ARBA" id="ARBA00022490"/>
    </source>
</evidence>
<comment type="similarity">
    <text evidence="4">Belongs to the DASH complex DAM1 family.</text>
</comment>
<reference evidence="17 18" key="1">
    <citation type="submission" date="2024-03" db="EMBL/GenBank/DDBJ databases">
        <authorList>
            <person name="Brejova B."/>
        </authorList>
    </citation>
    <scope>NUCLEOTIDE SEQUENCE [LARGE SCALE GENOMIC DNA]</scope>
    <source>
        <strain evidence="17 18">CBS 14171</strain>
    </source>
</reference>
<feature type="region of interest" description="Disordered" evidence="16">
    <location>
        <begin position="99"/>
        <end position="143"/>
    </location>
</feature>
<accession>A0ABP0ZED3</accession>
<evidence type="ECO:0000256" key="8">
    <source>
        <dbReference type="ARBA" id="ARBA00022701"/>
    </source>
</evidence>
<evidence type="ECO:0000256" key="10">
    <source>
        <dbReference type="ARBA" id="ARBA00022838"/>
    </source>
</evidence>
<dbReference type="PANTHER" id="PTHR28113">
    <property type="entry name" value="DASH COMPLEX SUBUNIT DAM1"/>
    <property type="match status" value="1"/>
</dbReference>
<evidence type="ECO:0000256" key="4">
    <source>
        <dbReference type="ARBA" id="ARBA00010073"/>
    </source>
</evidence>
<sequence>MLQSFKLLAEAMDDLDVNMRDLSHIHTAISSNFNEPFASLLYGLSITMWCVDFPRVPTRQQWEQIEIKERKKEEIAQLRRKLEEAEQANVQLRKKLDEETKLGNLSRPSDVKRSPLAKSNKENYGNSGGLAKNGKSTTVSRIPQPIFRPVTATNTTTSSTGGNTTLLHKSAMPNLNQPPRYMRGLFENSSFAKSAGVTKPAASSATTGPRRPLKTSQRPPFR</sequence>
<name>A0ABP0ZED3_9ASCO</name>
<keyword evidence="7" id="KW-0963">Cytoplasm</keyword>
<evidence type="ECO:0000256" key="1">
    <source>
        <dbReference type="ARBA" id="ARBA00004123"/>
    </source>
</evidence>
<gene>
    <name evidence="17" type="ORF">LODBEIA_P07310</name>
</gene>
<dbReference type="EMBL" id="OZ022405">
    <property type="protein sequence ID" value="CAK9436173.1"/>
    <property type="molecule type" value="Genomic_DNA"/>
</dbReference>
<evidence type="ECO:0000256" key="14">
    <source>
        <dbReference type="ARBA" id="ARBA00030453"/>
    </source>
</evidence>
<organism evidence="17 18">
    <name type="scientific">Lodderomyces beijingensis</name>
    <dbReference type="NCBI Taxonomy" id="1775926"/>
    <lineage>
        <taxon>Eukaryota</taxon>
        <taxon>Fungi</taxon>
        <taxon>Dikarya</taxon>
        <taxon>Ascomycota</taxon>
        <taxon>Saccharomycotina</taxon>
        <taxon>Pichiomycetes</taxon>
        <taxon>Debaryomycetaceae</taxon>
        <taxon>Candida/Lodderomyces clade</taxon>
        <taxon>Lodderomyces</taxon>
    </lineage>
</organism>
<evidence type="ECO:0000256" key="15">
    <source>
        <dbReference type="ARBA" id="ARBA00047036"/>
    </source>
</evidence>
<comment type="subcellular location">
    <subcellularLocation>
        <location evidence="3">Chromosome</location>
        <location evidence="3">Centromere</location>
        <location evidence="3">Kinetochore</location>
    </subcellularLocation>
    <subcellularLocation>
        <location evidence="2">Cytoplasm</location>
        <location evidence="2">Cytoskeleton</location>
        <location evidence="2">Spindle</location>
    </subcellularLocation>
    <subcellularLocation>
        <location evidence="1">Nucleus</location>
    </subcellularLocation>
</comment>
<evidence type="ECO:0000256" key="16">
    <source>
        <dbReference type="SAM" id="MobiDB-lite"/>
    </source>
</evidence>
<evidence type="ECO:0000313" key="17">
    <source>
        <dbReference type="EMBL" id="CAK9436173.1"/>
    </source>
</evidence>
<dbReference type="Pfam" id="PF08653">
    <property type="entry name" value="DASH_Dam1"/>
    <property type="match status" value="1"/>
</dbReference>
<dbReference type="RefSeq" id="XP_066827669.1">
    <property type="nucleotide sequence ID" value="XM_066976684.1"/>
</dbReference>
<evidence type="ECO:0000256" key="13">
    <source>
        <dbReference type="ARBA" id="ARBA00023328"/>
    </source>
</evidence>
<feature type="compositionally biased region" description="Low complexity" evidence="16">
    <location>
        <begin position="153"/>
        <end position="165"/>
    </location>
</feature>
<evidence type="ECO:0000256" key="3">
    <source>
        <dbReference type="ARBA" id="ARBA00004629"/>
    </source>
</evidence>
<evidence type="ECO:0000256" key="9">
    <source>
        <dbReference type="ARBA" id="ARBA00022829"/>
    </source>
</evidence>
<keyword evidence="10" id="KW-0995">Kinetochore</keyword>
<dbReference type="PANTHER" id="PTHR28113:SF1">
    <property type="entry name" value="DASH COMPLEX SUBUNIT DAM1"/>
    <property type="match status" value="1"/>
</dbReference>
<keyword evidence="8" id="KW-0493">Microtubule</keyword>
<feature type="region of interest" description="Disordered" evidence="16">
    <location>
        <begin position="151"/>
        <end position="170"/>
    </location>
</feature>
<evidence type="ECO:0000313" key="18">
    <source>
        <dbReference type="Proteomes" id="UP001497383"/>
    </source>
</evidence>
<keyword evidence="9" id="KW-0159">Chromosome partition</keyword>
<feature type="region of interest" description="Disordered" evidence="16">
    <location>
        <begin position="193"/>
        <end position="222"/>
    </location>
</feature>
<dbReference type="CDD" id="cd14686">
    <property type="entry name" value="bZIP"/>
    <property type="match status" value="1"/>
</dbReference>
<evidence type="ECO:0000256" key="5">
    <source>
        <dbReference type="ARBA" id="ARBA00020497"/>
    </source>
</evidence>
<dbReference type="InterPro" id="IPR013962">
    <property type="entry name" value="DASH_Dam1"/>
</dbReference>